<dbReference type="OrthoDB" id="39107at2157"/>
<gene>
    <name evidence="1" type="ORF">GRX03_02740</name>
</gene>
<sequence length="269" mass="29158">MTLLVVGSERVDAGKTTFSTGLVARTRAVGFKPRAGNDYWFHHDDYRSAIERGTLHGKDAARLAAASPGSLDPTDINPVHRLWQPTHDGGGLLGQEGREFLIDRAGEQYVCNGSAALPESAREHLPLSDSVVVEDVGEFNRVMERAHIPALEALRRTIETTDRAVVESYSDIARPIRGIEPDGVAVVEPRRVRIYDGPRFVKACSVASGTEGSFHGQLEERVSSVTGLADPVETASLPPLTSEQRRDPDTVATEYGDAYDALLAVADGW</sequence>
<dbReference type="AlphaFoldDB" id="A0A6B0SYR3"/>
<name>A0A6B0SYR3_9EURY</name>
<keyword evidence="2" id="KW-1185">Reference proteome</keyword>
<accession>A0A6B0SYR3</accession>
<protein>
    <submittedName>
        <fullName evidence="1">ATPase</fullName>
    </submittedName>
</protein>
<dbReference type="Proteomes" id="UP000466535">
    <property type="component" value="Unassembled WGS sequence"/>
</dbReference>
<dbReference type="RefSeq" id="WP_159762649.1">
    <property type="nucleotide sequence ID" value="NZ_WUUT01000001.1"/>
</dbReference>
<dbReference type="EMBL" id="WUUT01000001">
    <property type="protein sequence ID" value="MXR50525.1"/>
    <property type="molecule type" value="Genomic_DNA"/>
</dbReference>
<evidence type="ECO:0000313" key="2">
    <source>
        <dbReference type="Proteomes" id="UP000466535"/>
    </source>
</evidence>
<reference evidence="1 2" key="1">
    <citation type="submission" date="2019-12" db="EMBL/GenBank/DDBJ databases">
        <title>Isolation and characterization of three novel carbon monoxide-oxidizing members of Halobacteria from salione crusts and soils.</title>
        <authorList>
            <person name="Myers M.R."/>
            <person name="King G.M."/>
        </authorList>
    </citation>
    <scope>NUCLEOTIDE SEQUENCE [LARGE SCALE GENOMIC DNA]</scope>
    <source>
        <strain evidence="1 2">WSH3</strain>
    </source>
</reference>
<organism evidence="1 2">
    <name type="scientific">Halovenus carboxidivorans</name>
    <dbReference type="NCBI Taxonomy" id="2692199"/>
    <lineage>
        <taxon>Archaea</taxon>
        <taxon>Methanobacteriati</taxon>
        <taxon>Methanobacteriota</taxon>
        <taxon>Stenosarchaea group</taxon>
        <taxon>Halobacteria</taxon>
        <taxon>Halobacteriales</taxon>
        <taxon>Haloarculaceae</taxon>
        <taxon>Halovenus</taxon>
    </lineage>
</organism>
<evidence type="ECO:0000313" key="1">
    <source>
        <dbReference type="EMBL" id="MXR50525.1"/>
    </source>
</evidence>
<proteinExistence type="predicted"/>
<comment type="caution">
    <text evidence="1">The sequence shown here is derived from an EMBL/GenBank/DDBJ whole genome shotgun (WGS) entry which is preliminary data.</text>
</comment>